<feature type="domain" description="Opine dehydrogenase" evidence="1">
    <location>
        <begin position="191"/>
        <end position="333"/>
    </location>
</feature>
<dbReference type="InterPro" id="IPR008927">
    <property type="entry name" value="6-PGluconate_DH-like_C_sf"/>
</dbReference>
<dbReference type="PANTHER" id="PTHR38015:SF1">
    <property type="entry name" value="OPINE DEHYDROGENASE DOMAIN-CONTAINING PROTEIN"/>
    <property type="match status" value="1"/>
</dbReference>
<dbReference type="Gene3D" id="3.40.50.720">
    <property type="entry name" value="NAD(P)-binding Rossmann-like Domain"/>
    <property type="match status" value="1"/>
</dbReference>
<dbReference type="InterPro" id="IPR006115">
    <property type="entry name" value="6PGDH_NADP-bd"/>
</dbReference>
<evidence type="ECO:0008006" key="4">
    <source>
        <dbReference type="Google" id="ProtNLM"/>
    </source>
</evidence>
<accession>A0A0F9F203</accession>
<dbReference type="GO" id="GO:0016491">
    <property type="term" value="F:oxidoreductase activity"/>
    <property type="evidence" value="ECO:0007669"/>
    <property type="project" value="InterPro"/>
</dbReference>
<proteinExistence type="predicted"/>
<dbReference type="PANTHER" id="PTHR38015">
    <property type="entry name" value="BLR6086 PROTEIN"/>
    <property type="match status" value="1"/>
</dbReference>
<dbReference type="EMBL" id="LAZR01022873">
    <property type="protein sequence ID" value="KKL80368.1"/>
    <property type="molecule type" value="Genomic_DNA"/>
</dbReference>
<sequence length="342" mass="36631">MIVGVETKKPTLAVIGAGCGGTAMAGHLALAGYDVALYNRSRARIASFQGRGRIELRGKIEGGGQLSYIGSDLERAMAGRSAIMIVTTATGHRPLAQKMAPHLQDGQVVLLNPGRTFGALEFRHVIRTSGCAADVIVAEANTLTYVSRVLVPGTAIIKAVKKQVSVSALCADDTSSLLDRLGEAFPQFVPAGSFLETSLGNIGAMFHPTIALLNKDRILRKLPFDFYTEGVTRETARYLEQVDRERGAVAEALGVQPLTVTQWLSSRYGLERADIYTMLRSNPNYRGVKAPTTLDHRYLWEDVPMGLVPISDVAGAVVFLASPAANMITGASLMIDGGWTAQ</sequence>
<organism evidence="3">
    <name type="scientific">marine sediment metagenome</name>
    <dbReference type="NCBI Taxonomy" id="412755"/>
    <lineage>
        <taxon>unclassified sequences</taxon>
        <taxon>metagenomes</taxon>
        <taxon>ecological metagenomes</taxon>
    </lineage>
</organism>
<dbReference type="InterPro" id="IPR051729">
    <property type="entry name" value="Opine/Lysopine_DH"/>
</dbReference>
<dbReference type="SUPFAM" id="SSF51735">
    <property type="entry name" value="NAD(P)-binding Rossmann-fold domains"/>
    <property type="match status" value="2"/>
</dbReference>
<reference evidence="3" key="1">
    <citation type="journal article" date="2015" name="Nature">
        <title>Complex archaea that bridge the gap between prokaryotes and eukaryotes.</title>
        <authorList>
            <person name="Spang A."/>
            <person name="Saw J.H."/>
            <person name="Jorgensen S.L."/>
            <person name="Zaremba-Niedzwiedzka K."/>
            <person name="Martijn J."/>
            <person name="Lind A.E."/>
            <person name="van Eijk R."/>
            <person name="Schleper C."/>
            <person name="Guy L."/>
            <person name="Ettema T.J."/>
        </authorList>
    </citation>
    <scope>NUCLEOTIDE SEQUENCE</scope>
</reference>
<dbReference type="AlphaFoldDB" id="A0A0F9F203"/>
<evidence type="ECO:0000259" key="2">
    <source>
        <dbReference type="Pfam" id="PF03446"/>
    </source>
</evidence>
<dbReference type="InterPro" id="IPR036291">
    <property type="entry name" value="NAD(P)-bd_dom_sf"/>
</dbReference>
<dbReference type="Pfam" id="PF02317">
    <property type="entry name" value="Octopine_DH"/>
    <property type="match status" value="1"/>
</dbReference>
<evidence type="ECO:0000259" key="1">
    <source>
        <dbReference type="Pfam" id="PF02317"/>
    </source>
</evidence>
<name>A0A0F9F203_9ZZZZ</name>
<feature type="domain" description="6-phosphogluconate dehydrogenase NADP-binding" evidence="2">
    <location>
        <begin position="12"/>
        <end position="109"/>
    </location>
</feature>
<dbReference type="GO" id="GO:0050661">
    <property type="term" value="F:NADP binding"/>
    <property type="evidence" value="ECO:0007669"/>
    <property type="project" value="InterPro"/>
</dbReference>
<dbReference type="SUPFAM" id="SSF48179">
    <property type="entry name" value="6-phosphogluconate dehydrogenase C-terminal domain-like"/>
    <property type="match status" value="1"/>
</dbReference>
<dbReference type="Gene3D" id="1.10.1040.10">
    <property type="entry name" value="N-(1-d-carboxylethyl)-l-norvaline Dehydrogenase, domain 2"/>
    <property type="match status" value="1"/>
</dbReference>
<dbReference type="InterPro" id="IPR003421">
    <property type="entry name" value="Opine_DH"/>
</dbReference>
<dbReference type="InterPro" id="IPR013328">
    <property type="entry name" value="6PGD_dom2"/>
</dbReference>
<protein>
    <recommendedName>
        <fullName evidence="4">Opine dehydrogenase domain-containing protein</fullName>
    </recommendedName>
</protein>
<evidence type="ECO:0000313" key="3">
    <source>
        <dbReference type="EMBL" id="KKL80368.1"/>
    </source>
</evidence>
<gene>
    <name evidence="3" type="ORF">LCGC14_2005470</name>
</gene>
<dbReference type="Pfam" id="PF03446">
    <property type="entry name" value="NAD_binding_2"/>
    <property type="match status" value="1"/>
</dbReference>
<comment type="caution">
    <text evidence="3">The sequence shown here is derived from an EMBL/GenBank/DDBJ whole genome shotgun (WGS) entry which is preliminary data.</text>
</comment>